<feature type="transmembrane region" description="Helical" evidence="8">
    <location>
        <begin position="278"/>
        <end position="298"/>
    </location>
</feature>
<dbReference type="RefSeq" id="WP_097140682.1">
    <property type="nucleotide sequence ID" value="NZ_OBQD01000009.1"/>
</dbReference>
<dbReference type="GO" id="GO:1902201">
    <property type="term" value="P:negative regulation of bacterial-type flagellum-dependent cell motility"/>
    <property type="evidence" value="ECO:0007669"/>
    <property type="project" value="TreeGrafter"/>
</dbReference>
<name>A0A285UIP3_9HYPH</name>
<feature type="transmembrane region" description="Helical" evidence="8">
    <location>
        <begin position="43"/>
        <end position="60"/>
    </location>
</feature>
<feature type="transmembrane region" description="Helical" evidence="8">
    <location>
        <begin position="21"/>
        <end position="37"/>
    </location>
</feature>
<keyword evidence="3" id="KW-1003">Cell membrane</keyword>
<dbReference type="SMART" id="SM00267">
    <property type="entry name" value="GGDEF"/>
    <property type="match status" value="1"/>
</dbReference>
<dbReference type="SUPFAM" id="SSF55073">
    <property type="entry name" value="Nucleotide cyclase"/>
    <property type="match status" value="1"/>
</dbReference>
<evidence type="ECO:0000256" key="8">
    <source>
        <dbReference type="SAM" id="Phobius"/>
    </source>
</evidence>
<dbReference type="Pfam" id="PF05231">
    <property type="entry name" value="MASE1"/>
    <property type="match status" value="1"/>
</dbReference>
<organism evidence="10 11">
    <name type="scientific">Rhizobium subbaraonis</name>
    <dbReference type="NCBI Taxonomy" id="908946"/>
    <lineage>
        <taxon>Bacteria</taxon>
        <taxon>Pseudomonadati</taxon>
        <taxon>Pseudomonadota</taxon>
        <taxon>Alphaproteobacteria</taxon>
        <taxon>Hyphomicrobiales</taxon>
        <taxon>Rhizobiaceae</taxon>
        <taxon>Rhizobium/Agrobacterium group</taxon>
        <taxon>Rhizobium</taxon>
    </lineage>
</organism>
<keyword evidence="5 8" id="KW-1133">Transmembrane helix</keyword>
<dbReference type="NCBIfam" id="TIGR00254">
    <property type="entry name" value="GGDEF"/>
    <property type="match status" value="1"/>
</dbReference>
<dbReference type="CDD" id="cd01949">
    <property type="entry name" value="GGDEF"/>
    <property type="match status" value="1"/>
</dbReference>
<evidence type="ECO:0000313" key="11">
    <source>
        <dbReference type="Proteomes" id="UP000219167"/>
    </source>
</evidence>
<evidence type="ECO:0000256" key="5">
    <source>
        <dbReference type="ARBA" id="ARBA00022989"/>
    </source>
</evidence>
<dbReference type="InterPro" id="IPR007895">
    <property type="entry name" value="MASE1"/>
</dbReference>
<accession>A0A285UIP3</accession>
<dbReference type="Gene3D" id="3.30.70.270">
    <property type="match status" value="1"/>
</dbReference>
<evidence type="ECO:0000259" key="9">
    <source>
        <dbReference type="PROSITE" id="PS50887"/>
    </source>
</evidence>
<dbReference type="GO" id="GO:0043709">
    <property type="term" value="P:cell adhesion involved in single-species biofilm formation"/>
    <property type="evidence" value="ECO:0007669"/>
    <property type="project" value="TreeGrafter"/>
</dbReference>
<evidence type="ECO:0000256" key="6">
    <source>
        <dbReference type="ARBA" id="ARBA00023136"/>
    </source>
</evidence>
<evidence type="ECO:0000256" key="1">
    <source>
        <dbReference type="ARBA" id="ARBA00004651"/>
    </source>
</evidence>
<reference evidence="10 11" key="1">
    <citation type="submission" date="2017-08" db="EMBL/GenBank/DDBJ databases">
        <authorList>
            <person name="de Groot N.N."/>
        </authorList>
    </citation>
    <scope>NUCLEOTIDE SEQUENCE [LARGE SCALE GENOMIC DNA]</scope>
    <source>
        <strain evidence="10 11">JC85</strain>
    </source>
</reference>
<evidence type="ECO:0000313" key="10">
    <source>
        <dbReference type="EMBL" id="SOC41740.1"/>
    </source>
</evidence>
<gene>
    <name evidence="10" type="ORF">SAMN05892877_10986</name>
</gene>
<dbReference type="EMBL" id="OBQD01000009">
    <property type="protein sequence ID" value="SOC41740.1"/>
    <property type="molecule type" value="Genomic_DNA"/>
</dbReference>
<dbReference type="PANTHER" id="PTHR45138">
    <property type="entry name" value="REGULATORY COMPONENTS OF SENSORY TRANSDUCTION SYSTEM"/>
    <property type="match status" value="1"/>
</dbReference>
<dbReference type="InterPro" id="IPR000160">
    <property type="entry name" value="GGDEF_dom"/>
</dbReference>
<evidence type="ECO:0000256" key="3">
    <source>
        <dbReference type="ARBA" id="ARBA00022475"/>
    </source>
</evidence>
<dbReference type="GO" id="GO:0052621">
    <property type="term" value="F:diguanylate cyclase activity"/>
    <property type="evidence" value="ECO:0007669"/>
    <property type="project" value="UniProtKB-EC"/>
</dbReference>
<proteinExistence type="predicted"/>
<feature type="transmembrane region" description="Helical" evidence="8">
    <location>
        <begin position="202"/>
        <end position="218"/>
    </location>
</feature>
<dbReference type="FunFam" id="3.30.70.270:FF:000001">
    <property type="entry name" value="Diguanylate cyclase domain protein"/>
    <property type="match status" value="1"/>
</dbReference>
<feature type="domain" description="GGDEF" evidence="9">
    <location>
        <begin position="340"/>
        <end position="474"/>
    </location>
</feature>
<evidence type="ECO:0000256" key="7">
    <source>
        <dbReference type="ARBA" id="ARBA00034247"/>
    </source>
</evidence>
<dbReference type="InterPro" id="IPR050469">
    <property type="entry name" value="Diguanylate_Cyclase"/>
</dbReference>
<dbReference type="PANTHER" id="PTHR45138:SF9">
    <property type="entry name" value="DIGUANYLATE CYCLASE DGCM-RELATED"/>
    <property type="match status" value="1"/>
</dbReference>
<keyword evidence="11" id="KW-1185">Reference proteome</keyword>
<protein>
    <recommendedName>
        <fullName evidence="2">diguanylate cyclase</fullName>
        <ecNumber evidence="2">2.7.7.65</ecNumber>
    </recommendedName>
</protein>
<evidence type="ECO:0000256" key="2">
    <source>
        <dbReference type="ARBA" id="ARBA00012528"/>
    </source>
</evidence>
<comment type="catalytic activity">
    <reaction evidence="7">
        <text>2 GTP = 3',3'-c-di-GMP + 2 diphosphate</text>
        <dbReference type="Rhea" id="RHEA:24898"/>
        <dbReference type="ChEBI" id="CHEBI:33019"/>
        <dbReference type="ChEBI" id="CHEBI:37565"/>
        <dbReference type="ChEBI" id="CHEBI:58805"/>
        <dbReference type="EC" id="2.7.7.65"/>
    </reaction>
</comment>
<feature type="transmembrane region" description="Helical" evidence="8">
    <location>
        <begin position="92"/>
        <end position="112"/>
    </location>
</feature>
<sequence length="474" mass="50187">MLDEGRRDVASTVWRSLPRDLLLVGLAVFCAALFGIMTRPMGAFAAFWPANALLLGLMLRAPHLSTLGGWFGAFAGFVAADLVTGGAPGMTIWLTAANLTEAITGYVLFKALPEGHIRLQWPQSVMVVFAVCCCAAAASAFLGAAAYSMLIGGNFTDELELWFSTELVSTVTVLPVVLAAPKWRDIRWSDVPAAITGGMREAAPMLALLASVVLGSLLDGPGSFAFPVPALLWCALNYSFFTTAVLTLVFAIWGMVAITGTLAQLPPETDPVEWGKSIRLGLALIALAPLAVASVSAARDKLVRRLKDTLEHDDLTRTLTRKTFIERSEHLLERLNDNTRPAAVLMLDVDRFKSVNDRHGHAAGDAALVAFALSVSNALEGNGLFGRLGGEEFAVFLPGATRGEAEAVAERVRNAVEMCTVDLGSGIVLPITVSGGLALHAGDGRATLDAMLARADAALYRAKEQGRNCIVTAG</sequence>
<dbReference type="Pfam" id="PF00990">
    <property type="entry name" value="GGDEF"/>
    <property type="match status" value="1"/>
</dbReference>
<dbReference type="InterPro" id="IPR029787">
    <property type="entry name" value="Nucleotide_cyclase"/>
</dbReference>
<dbReference type="EC" id="2.7.7.65" evidence="2"/>
<keyword evidence="4 8" id="KW-0812">Transmembrane</keyword>
<dbReference type="OrthoDB" id="9812260at2"/>
<dbReference type="Proteomes" id="UP000219167">
    <property type="component" value="Unassembled WGS sequence"/>
</dbReference>
<keyword evidence="6 8" id="KW-0472">Membrane</keyword>
<dbReference type="PROSITE" id="PS50887">
    <property type="entry name" value="GGDEF"/>
    <property type="match status" value="1"/>
</dbReference>
<feature type="transmembrane region" description="Helical" evidence="8">
    <location>
        <begin position="124"/>
        <end position="149"/>
    </location>
</feature>
<comment type="subcellular location">
    <subcellularLocation>
        <location evidence="1">Cell membrane</location>
        <topology evidence="1">Multi-pass membrane protein</topology>
    </subcellularLocation>
</comment>
<dbReference type="InterPro" id="IPR043128">
    <property type="entry name" value="Rev_trsase/Diguanyl_cyclase"/>
</dbReference>
<evidence type="ECO:0000256" key="4">
    <source>
        <dbReference type="ARBA" id="ARBA00022692"/>
    </source>
</evidence>
<dbReference type="AlphaFoldDB" id="A0A285UIP3"/>
<dbReference type="GO" id="GO:0005886">
    <property type="term" value="C:plasma membrane"/>
    <property type="evidence" value="ECO:0007669"/>
    <property type="project" value="UniProtKB-SubCell"/>
</dbReference>
<feature type="transmembrane region" description="Helical" evidence="8">
    <location>
        <begin position="67"/>
        <end position="86"/>
    </location>
</feature>